<accession>A0AAV4I6H3</accession>
<evidence type="ECO:0000313" key="2">
    <source>
        <dbReference type="EMBL" id="GFS05515.1"/>
    </source>
</evidence>
<gene>
    <name evidence="2" type="ORF">ElyMa_006522000</name>
</gene>
<organism evidence="2 3">
    <name type="scientific">Elysia marginata</name>
    <dbReference type="NCBI Taxonomy" id="1093978"/>
    <lineage>
        <taxon>Eukaryota</taxon>
        <taxon>Metazoa</taxon>
        <taxon>Spiralia</taxon>
        <taxon>Lophotrochozoa</taxon>
        <taxon>Mollusca</taxon>
        <taxon>Gastropoda</taxon>
        <taxon>Heterobranchia</taxon>
        <taxon>Euthyneura</taxon>
        <taxon>Panpulmonata</taxon>
        <taxon>Sacoglossa</taxon>
        <taxon>Placobranchoidea</taxon>
        <taxon>Plakobranchidae</taxon>
        <taxon>Elysia</taxon>
    </lineage>
</organism>
<comment type="caution">
    <text evidence="2">The sequence shown here is derived from an EMBL/GenBank/DDBJ whole genome shotgun (WGS) entry which is preliminary data.</text>
</comment>
<dbReference type="AlphaFoldDB" id="A0AAV4I6H3"/>
<evidence type="ECO:0000313" key="3">
    <source>
        <dbReference type="Proteomes" id="UP000762676"/>
    </source>
</evidence>
<reference evidence="2 3" key="1">
    <citation type="journal article" date="2021" name="Elife">
        <title>Chloroplast acquisition without the gene transfer in kleptoplastic sea slugs, Plakobranchus ocellatus.</title>
        <authorList>
            <person name="Maeda T."/>
            <person name="Takahashi S."/>
            <person name="Yoshida T."/>
            <person name="Shimamura S."/>
            <person name="Takaki Y."/>
            <person name="Nagai Y."/>
            <person name="Toyoda A."/>
            <person name="Suzuki Y."/>
            <person name="Arimoto A."/>
            <person name="Ishii H."/>
            <person name="Satoh N."/>
            <person name="Nishiyama T."/>
            <person name="Hasebe M."/>
            <person name="Maruyama T."/>
            <person name="Minagawa J."/>
            <person name="Obokata J."/>
            <person name="Shigenobu S."/>
        </authorList>
    </citation>
    <scope>NUCLEOTIDE SEQUENCE [LARGE SCALE GENOMIC DNA]</scope>
</reference>
<name>A0AAV4I6H3_9GAST</name>
<dbReference type="Proteomes" id="UP000762676">
    <property type="component" value="Unassembled WGS sequence"/>
</dbReference>
<dbReference type="EMBL" id="BMAT01013088">
    <property type="protein sequence ID" value="GFS05515.1"/>
    <property type="molecule type" value="Genomic_DNA"/>
</dbReference>
<evidence type="ECO:0000256" key="1">
    <source>
        <dbReference type="SAM" id="MobiDB-lite"/>
    </source>
</evidence>
<protein>
    <submittedName>
        <fullName evidence="2">Uncharacterized protein</fullName>
    </submittedName>
</protein>
<proteinExistence type="predicted"/>
<sequence>MPVHEDLVQGRKSSAPQQEDKTMCVPWSSSSCLSQGSVPASLVSYPIVLISMSQSQAISWPYGGGRFAQSQIFTTFLSNLRGGLELGFNVIGVNFYLSNKSQTGFDAPQPLCVTGYLPFYARFPVSVTPDSSLYRNTNLSRQAISSSH</sequence>
<feature type="region of interest" description="Disordered" evidence="1">
    <location>
        <begin position="1"/>
        <end position="20"/>
    </location>
</feature>
<keyword evidence="3" id="KW-1185">Reference proteome</keyword>